<dbReference type="PANTHER" id="PTHR23291">
    <property type="entry name" value="BAX INHIBITOR-RELATED"/>
    <property type="match status" value="1"/>
</dbReference>
<evidence type="ECO:0000256" key="3">
    <source>
        <dbReference type="ARBA" id="ARBA00022692"/>
    </source>
</evidence>
<dbReference type="AlphaFoldDB" id="A0A7Y3RKW4"/>
<dbReference type="EMBL" id="JABFCX010000002">
    <property type="protein sequence ID" value="NNU15949.1"/>
    <property type="molecule type" value="Genomic_DNA"/>
</dbReference>
<dbReference type="InterPro" id="IPR006214">
    <property type="entry name" value="Bax_inhibitor_1-related"/>
</dbReference>
<evidence type="ECO:0000256" key="4">
    <source>
        <dbReference type="ARBA" id="ARBA00022989"/>
    </source>
</evidence>
<feature type="transmembrane region" description="Helical" evidence="6">
    <location>
        <begin position="29"/>
        <end position="48"/>
    </location>
</feature>
<proteinExistence type="inferred from homology"/>
<name>A0A7Y3RKW4_9PROT</name>
<gene>
    <name evidence="7" type="ORF">HK107_06385</name>
</gene>
<feature type="transmembrane region" description="Helical" evidence="6">
    <location>
        <begin position="211"/>
        <end position="236"/>
    </location>
</feature>
<comment type="similarity">
    <text evidence="2 6">Belongs to the BI1 family.</text>
</comment>
<feature type="transmembrane region" description="Helical" evidence="6">
    <location>
        <begin position="149"/>
        <end position="167"/>
    </location>
</feature>
<dbReference type="GO" id="GO:0016020">
    <property type="term" value="C:membrane"/>
    <property type="evidence" value="ECO:0007669"/>
    <property type="project" value="UniProtKB-SubCell"/>
</dbReference>
<feature type="transmembrane region" description="Helical" evidence="6">
    <location>
        <begin position="173"/>
        <end position="190"/>
    </location>
</feature>
<evidence type="ECO:0000256" key="6">
    <source>
        <dbReference type="RuleBase" id="RU004379"/>
    </source>
</evidence>
<dbReference type="PANTHER" id="PTHR23291:SF50">
    <property type="entry name" value="PROTEIN LIFEGUARD 4"/>
    <property type="match status" value="1"/>
</dbReference>
<evidence type="ECO:0000313" key="7">
    <source>
        <dbReference type="EMBL" id="NNU15949.1"/>
    </source>
</evidence>
<accession>A0A7Y3RKW4</accession>
<evidence type="ECO:0000256" key="5">
    <source>
        <dbReference type="ARBA" id="ARBA00023136"/>
    </source>
</evidence>
<organism evidence="7 8">
    <name type="scientific">Parvularcula mediterranea</name>
    <dbReference type="NCBI Taxonomy" id="2732508"/>
    <lineage>
        <taxon>Bacteria</taxon>
        <taxon>Pseudomonadati</taxon>
        <taxon>Pseudomonadota</taxon>
        <taxon>Alphaproteobacteria</taxon>
        <taxon>Parvularculales</taxon>
        <taxon>Parvularculaceae</taxon>
        <taxon>Parvularcula</taxon>
    </lineage>
</organism>
<dbReference type="RefSeq" id="WP_173197796.1">
    <property type="nucleotide sequence ID" value="NZ_JABFCX010000002.1"/>
</dbReference>
<protein>
    <submittedName>
        <fullName evidence="7">Bax inhibitor-1/YccA family protein</fullName>
    </submittedName>
</protein>
<keyword evidence="4 6" id="KW-1133">Transmembrane helix</keyword>
<comment type="caution">
    <text evidence="7">The sequence shown here is derived from an EMBL/GenBank/DDBJ whole genome shotgun (WGS) entry which is preliminary data.</text>
</comment>
<dbReference type="Proteomes" id="UP000536835">
    <property type="component" value="Unassembled WGS sequence"/>
</dbReference>
<keyword evidence="5 6" id="KW-0472">Membrane</keyword>
<evidence type="ECO:0000256" key="1">
    <source>
        <dbReference type="ARBA" id="ARBA00004141"/>
    </source>
</evidence>
<feature type="transmembrane region" description="Helical" evidence="6">
    <location>
        <begin position="86"/>
        <end position="112"/>
    </location>
</feature>
<sequence length="238" mass="25722">MSETERFQQRAGTGAVAYDEGLRRYMLGVYNYMALGIAGTALVAFAFIMNPQWIAALGPLRIVGFIGVIALGWLAPRMIFSASRAVAFGAYAAYVALWGVLIGPIVAIYVGLGLAQDVALAFFISASIFMAMSLFGYTTKKDLSPWGKFLFMAGIGFLVLIVANFFIQSTGFSFLISAGVILFISAVTAYETQMIKNLYAEGAGEQNERAAIFGAFALYGSFVTLFIHVLNILGIMRE</sequence>
<feature type="transmembrane region" description="Helical" evidence="6">
    <location>
        <begin position="54"/>
        <end position="74"/>
    </location>
</feature>
<keyword evidence="8" id="KW-1185">Reference proteome</keyword>
<dbReference type="CDD" id="cd10432">
    <property type="entry name" value="BI-1-like_bacterial"/>
    <property type="match status" value="1"/>
</dbReference>
<reference evidence="7 8" key="1">
    <citation type="submission" date="2020-05" db="EMBL/GenBank/DDBJ databases">
        <title>Parvularcula mediterraneae sp. nov., isolated from polypropylene straw from shallow seawater of the seashore of Laganas in Zakynthos island, Greece.</title>
        <authorList>
            <person name="Szabo I."/>
            <person name="Al-Omari J."/>
            <person name="Rado J."/>
            <person name="Szerdahelyi G.S."/>
        </authorList>
    </citation>
    <scope>NUCLEOTIDE SEQUENCE [LARGE SCALE GENOMIC DNA]</scope>
    <source>
        <strain evidence="7 8">ZS-1/3</strain>
    </source>
</reference>
<evidence type="ECO:0000256" key="2">
    <source>
        <dbReference type="ARBA" id="ARBA00010350"/>
    </source>
</evidence>
<evidence type="ECO:0000313" key="8">
    <source>
        <dbReference type="Proteomes" id="UP000536835"/>
    </source>
</evidence>
<keyword evidence="3 6" id="KW-0812">Transmembrane</keyword>
<feature type="transmembrane region" description="Helical" evidence="6">
    <location>
        <begin position="118"/>
        <end position="137"/>
    </location>
</feature>
<comment type="subcellular location">
    <subcellularLocation>
        <location evidence="1">Membrane</location>
        <topology evidence="1">Multi-pass membrane protein</topology>
    </subcellularLocation>
</comment>
<dbReference type="Pfam" id="PF01027">
    <property type="entry name" value="Bax1-I"/>
    <property type="match status" value="1"/>
</dbReference>